<accession>A0AAW1QEG5</accession>
<dbReference type="PANTHER" id="PTHR47680">
    <property type="entry name" value="SHEWANELLA-LIKE PROTEIN PHOSPHATASE 2"/>
    <property type="match status" value="1"/>
</dbReference>
<keyword evidence="4" id="KW-1185">Reference proteome</keyword>
<dbReference type="Proteomes" id="UP001489004">
    <property type="component" value="Unassembled WGS sequence"/>
</dbReference>
<sequence length="401" mass="43926">MFNWFPRSPEEPQASGYCNKGFIQDWGAFVDRFVDSIAANGPSVQAPTPSEQTEPHPTIVPAAERVVAIGDLHGDISKTQRAFRLGGLTDEQDRWIGGPTIAVQVGDQLDRGDNEVEILYFLERLQKEAAKAGGALYILNGNHETMNVAGRFRYATAPAIWEFDRWQKLACLGDALKSKCNCSVQPQHHPTIATPSDGPKIGMLDAGTKARWAALSPGGPITQRFLAKHPIVLQVGSTVFVHGGVLPEHAAYGLEKINRETQDWMMGHKGQHVPRFLSGRQAIVWSRDYSTEDTSRVDCEALQRALSMIPGAKRMVVGHTIQDSGINSACGNRVFRIDVGMSKGCGGGNPEVLEILQDSEVRRLEERKGPQPLSDQGGSPAPTRQTVKAWLRDMLSMQQPS</sequence>
<dbReference type="PRINTS" id="PR00114">
    <property type="entry name" value="STPHPHTASE"/>
</dbReference>
<dbReference type="InterPro" id="IPR006186">
    <property type="entry name" value="Ser/Thr-sp_prot-phosphatase"/>
</dbReference>
<dbReference type="InterPro" id="IPR029052">
    <property type="entry name" value="Metallo-depent_PP-like"/>
</dbReference>
<evidence type="ECO:0000313" key="4">
    <source>
        <dbReference type="Proteomes" id="UP001489004"/>
    </source>
</evidence>
<protein>
    <recommendedName>
        <fullName evidence="2">Calcineurin-like phosphoesterase domain-containing protein</fullName>
    </recommendedName>
</protein>
<evidence type="ECO:0000256" key="1">
    <source>
        <dbReference type="SAM" id="MobiDB-lite"/>
    </source>
</evidence>
<feature type="region of interest" description="Disordered" evidence="1">
    <location>
        <begin position="365"/>
        <end position="386"/>
    </location>
</feature>
<dbReference type="PANTHER" id="PTHR47680:SF2">
    <property type="entry name" value="SHEWANELLA-LIKE PROTEIN PHOSPHATASE 2"/>
    <property type="match status" value="1"/>
</dbReference>
<name>A0AAW1QEG5_9CHLO</name>
<dbReference type="SUPFAM" id="SSF56300">
    <property type="entry name" value="Metallo-dependent phosphatases"/>
    <property type="match status" value="1"/>
</dbReference>
<dbReference type="InterPro" id="IPR004843">
    <property type="entry name" value="Calcineurin-like_PHP"/>
</dbReference>
<dbReference type="AlphaFoldDB" id="A0AAW1QEG5"/>
<organism evidence="3 4">
    <name type="scientific">[Myrmecia] bisecta</name>
    <dbReference type="NCBI Taxonomy" id="41462"/>
    <lineage>
        <taxon>Eukaryota</taxon>
        <taxon>Viridiplantae</taxon>
        <taxon>Chlorophyta</taxon>
        <taxon>core chlorophytes</taxon>
        <taxon>Trebouxiophyceae</taxon>
        <taxon>Trebouxiales</taxon>
        <taxon>Trebouxiaceae</taxon>
        <taxon>Myrmecia</taxon>
    </lineage>
</organism>
<proteinExistence type="predicted"/>
<dbReference type="Gene3D" id="3.60.21.10">
    <property type="match status" value="1"/>
</dbReference>
<dbReference type="Pfam" id="PF00149">
    <property type="entry name" value="Metallophos"/>
    <property type="match status" value="1"/>
</dbReference>
<evidence type="ECO:0000313" key="3">
    <source>
        <dbReference type="EMBL" id="KAK9819805.1"/>
    </source>
</evidence>
<dbReference type="GO" id="GO:0016787">
    <property type="term" value="F:hydrolase activity"/>
    <property type="evidence" value="ECO:0007669"/>
    <property type="project" value="InterPro"/>
</dbReference>
<reference evidence="3 4" key="1">
    <citation type="journal article" date="2024" name="Nat. Commun.">
        <title>Phylogenomics reveals the evolutionary origins of lichenization in chlorophyte algae.</title>
        <authorList>
            <person name="Puginier C."/>
            <person name="Libourel C."/>
            <person name="Otte J."/>
            <person name="Skaloud P."/>
            <person name="Haon M."/>
            <person name="Grisel S."/>
            <person name="Petersen M."/>
            <person name="Berrin J.G."/>
            <person name="Delaux P.M."/>
            <person name="Dal Grande F."/>
            <person name="Keller J."/>
        </authorList>
    </citation>
    <scope>NUCLEOTIDE SEQUENCE [LARGE SCALE GENOMIC DNA]</scope>
    <source>
        <strain evidence="3 4">SAG 2043</strain>
    </source>
</reference>
<gene>
    <name evidence="3" type="ORF">WJX72_002638</name>
</gene>
<comment type="caution">
    <text evidence="3">The sequence shown here is derived from an EMBL/GenBank/DDBJ whole genome shotgun (WGS) entry which is preliminary data.</text>
</comment>
<dbReference type="EMBL" id="JALJOR010000003">
    <property type="protein sequence ID" value="KAK9819805.1"/>
    <property type="molecule type" value="Genomic_DNA"/>
</dbReference>
<feature type="compositionally biased region" description="Polar residues" evidence="1">
    <location>
        <begin position="373"/>
        <end position="386"/>
    </location>
</feature>
<evidence type="ECO:0000259" key="2">
    <source>
        <dbReference type="Pfam" id="PF00149"/>
    </source>
</evidence>
<feature type="domain" description="Calcineurin-like phosphoesterase" evidence="2">
    <location>
        <begin position="65"/>
        <end position="279"/>
    </location>
</feature>